<gene>
    <name evidence="1" type="ORF">SAMN04488524_0586</name>
</gene>
<dbReference type="RefSeq" id="WP_084236914.1">
    <property type="nucleotide sequence ID" value="NZ_FWXT01000001.1"/>
</dbReference>
<dbReference type="Proteomes" id="UP000192756">
    <property type="component" value="Unassembled WGS sequence"/>
</dbReference>
<sequence>MTNIHQFDTPVAYLAAIRVPEGADKVCISHNAAWYNLSYRQPGAKPMPFGWTHEKLPDGDWTLLGLNTGLTEEQCRLVVPKDRRGYKHYWRDNGFVPRGFNARYKSALESMQSLLRREQLERTGTFAIVYRLKEGE</sequence>
<protein>
    <submittedName>
        <fullName evidence="1">Uncharacterized protein</fullName>
    </submittedName>
</protein>
<evidence type="ECO:0000313" key="2">
    <source>
        <dbReference type="Proteomes" id="UP000192756"/>
    </source>
</evidence>
<dbReference type="EMBL" id="FWXT01000001">
    <property type="protein sequence ID" value="SMC45981.1"/>
    <property type="molecule type" value="Genomic_DNA"/>
</dbReference>
<evidence type="ECO:0000313" key="1">
    <source>
        <dbReference type="EMBL" id="SMC45981.1"/>
    </source>
</evidence>
<keyword evidence="2" id="KW-1185">Reference proteome</keyword>
<reference evidence="2" key="1">
    <citation type="submission" date="2017-04" db="EMBL/GenBank/DDBJ databases">
        <authorList>
            <person name="Varghese N."/>
            <person name="Submissions S."/>
        </authorList>
    </citation>
    <scope>NUCLEOTIDE SEQUENCE [LARGE SCALE GENOMIC DNA]</scope>
    <source>
        <strain evidence="2">DSM 12126</strain>
    </source>
</reference>
<dbReference type="STRING" id="151894.SAMN04488524_0586"/>
<dbReference type="AlphaFoldDB" id="A0A1W1ZCS0"/>
<accession>A0A1W1ZCS0</accession>
<proteinExistence type="predicted"/>
<organism evidence="1 2">
    <name type="scientific">Pedobacter africanus</name>
    <dbReference type="NCBI Taxonomy" id="151894"/>
    <lineage>
        <taxon>Bacteria</taxon>
        <taxon>Pseudomonadati</taxon>
        <taxon>Bacteroidota</taxon>
        <taxon>Sphingobacteriia</taxon>
        <taxon>Sphingobacteriales</taxon>
        <taxon>Sphingobacteriaceae</taxon>
        <taxon>Pedobacter</taxon>
    </lineage>
</organism>
<name>A0A1W1ZCS0_9SPHI</name>